<feature type="domain" description="SnoaL-like" evidence="1">
    <location>
        <begin position="23"/>
        <end position="122"/>
    </location>
</feature>
<organism evidence="2 3">
    <name type="scientific">Lentzea flava</name>
    <dbReference type="NCBI Taxonomy" id="103732"/>
    <lineage>
        <taxon>Bacteria</taxon>
        <taxon>Bacillati</taxon>
        <taxon>Actinomycetota</taxon>
        <taxon>Actinomycetes</taxon>
        <taxon>Pseudonocardiales</taxon>
        <taxon>Pseudonocardiaceae</taxon>
        <taxon>Lentzea</taxon>
    </lineage>
</organism>
<evidence type="ECO:0000313" key="3">
    <source>
        <dbReference type="Proteomes" id="UP000649573"/>
    </source>
</evidence>
<dbReference type="Pfam" id="PF12680">
    <property type="entry name" value="SnoaL_2"/>
    <property type="match status" value="1"/>
</dbReference>
<dbReference type="InterPro" id="IPR032710">
    <property type="entry name" value="NTF2-like_dom_sf"/>
</dbReference>
<proteinExistence type="predicted"/>
<dbReference type="InterPro" id="IPR037401">
    <property type="entry name" value="SnoaL-like"/>
</dbReference>
<dbReference type="RefSeq" id="WP_189251878.1">
    <property type="nucleotide sequence ID" value="NZ_BMRE01000001.1"/>
</dbReference>
<dbReference type="SUPFAM" id="SSF54427">
    <property type="entry name" value="NTF2-like"/>
    <property type="match status" value="1"/>
</dbReference>
<protein>
    <recommendedName>
        <fullName evidence="1">SnoaL-like domain-containing protein</fullName>
    </recommendedName>
</protein>
<keyword evidence="3" id="KW-1185">Reference proteome</keyword>
<gene>
    <name evidence="2" type="ORF">GCM10010178_05530</name>
</gene>
<evidence type="ECO:0000313" key="2">
    <source>
        <dbReference type="EMBL" id="GGU16696.1"/>
    </source>
</evidence>
<dbReference type="EMBL" id="BMRE01000001">
    <property type="protein sequence ID" value="GGU16696.1"/>
    <property type="molecule type" value="Genomic_DNA"/>
</dbReference>
<sequence>MTIPADVAATDIGAVEEFCGKWEKAWNARDADAVAALCADDLVYDEPALRGTAHGREAIRAFVAEMARNFPDFSFKRMGVYAETTRRAVLVAWQFTGTVAGTDRRVEFHGDDRLELGEDGLVHAYRCLYDNKFVERQVRGGAAGR</sequence>
<accession>A0ABQ2UB28</accession>
<name>A0ABQ2UB28_9PSEU</name>
<dbReference type="Proteomes" id="UP000649573">
    <property type="component" value="Unassembled WGS sequence"/>
</dbReference>
<reference evidence="3" key="1">
    <citation type="journal article" date="2019" name="Int. J. Syst. Evol. Microbiol.">
        <title>The Global Catalogue of Microorganisms (GCM) 10K type strain sequencing project: providing services to taxonomists for standard genome sequencing and annotation.</title>
        <authorList>
            <consortium name="The Broad Institute Genomics Platform"/>
            <consortium name="The Broad Institute Genome Sequencing Center for Infectious Disease"/>
            <person name="Wu L."/>
            <person name="Ma J."/>
        </authorList>
    </citation>
    <scope>NUCLEOTIDE SEQUENCE [LARGE SCALE GENOMIC DNA]</scope>
    <source>
        <strain evidence="3">JCM 3296</strain>
    </source>
</reference>
<evidence type="ECO:0000259" key="1">
    <source>
        <dbReference type="Pfam" id="PF12680"/>
    </source>
</evidence>
<comment type="caution">
    <text evidence="2">The sequence shown here is derived from an EMBL/GenBank/DDBJ whole genome shotgun (WGS) entry which is preliminary data.</text>
</comment>
<dbReference type="Gene3D" id="3.10.450.50">
    <property type="match status" value="1"/>
</dbReference>